<keyword evidence="5" id="KW-0472">Membrane</keyword>
<reference evidence="6" key="1">
    <citation type="submission" date="2022-01" db="EMBL/GenBank/DDBJ databases">
        <authorList>
            <person name="King R."/>
        </authorList>
    </citation>
    <scope>NUCLEOTIDE SEQUENCE</scope>
</reference>
<name>A0A9P0H092_NEZVI</name>
<dbReference type="OrthoDB" id="823504at2759"/>
<evidence type="ECO:0000256" key="2">
    <source>
        <dbReference type="ARBA" id="ARBA00022525"/>
    </source>
</evidence>
<keyword evidence="7" id="KW-1185">Reference proteome</keyword>
<evidence type="ECO:0000313" key="6">
    <source>
        <dbReference type="EMBL" id="CAH1392653.1"/>
    </source>
</evidence>
<dbReference type="GO" id="GO:0006979">
    <property type="term" value="P:response to oxidative stress"/>
    <property type="evidence" value="ECO:0007669"/>
    <property type="project" value="InterPro"/>
</dbReference>
<keyword evidence="3" id="KW-0560">Oxidoreductase</keyword>
<dbReference type="AlphaFoldDB" id="A0A9P0H092"/>
<dbReference type="InterPro" id="IPR019791">
    <property type="entry name" value="Haem_peroxidase_animal"/>
</dbReference>
<feature type="transmembrane region" description="Helical" evidence="5">
    <location>
        <begin position="37"/>
        <end position="58"/>
    </location>
</feature>
<dbReference type="InterPro" id="IPR010255">
    <property type="entry name" value="Haem_peroxidase_sf"/>
</dbReference>
<keyword evidence="2" id="KW-0964">Secreted</keyword>
<dbReference type="GO" id="GO:0005576">
    <property type="term" value="C:extracellular region"/>
    <property type="evidence" value="ECO:0007669"/>
    <property type="project" value="UniProtKB-SubCell"/>
</dbReference>
<dbReference type="PROSITE" id="PS50292">
    <property type="entry name" value="PEROXIDASE_3"/>
    <property type="match status" value="1"/>
</dbReference>
<dbReference type="InterPro" id="IPR037120">
    <property type="entry name" value="Haem_peroxidase_sf_animal"/>
</dbReference>
<dbReference type="PANTHER" id="PTHR11475:SF4">
    <property type="entry name" value="CHORION PEROXIDASE"/>
    <property type="match status" value="1"/>
</dbReference>
<keyword evidence="5" id="KW-1133">Transmembrane helix</keyword>
<evidence type="ECO:0000256" key="1">
    <source>
        <dbReference type="ARBA" id="ARBA00004613"/>
    </source>
</evidence>
<sequence>MFVNEKTPLRGSNNYVPYSFMSDRQGAFKRKVRQYQCYICVSVLLTCTLLGVLAILLYPSDIAEDFNGSDLLQLPLKKASPNQIKTLEQPEAEERYQIPKSLKSLSLKEDPSFEDITLKKFTSCSLSKYRFTNGMCNNLAHPIWGASGQPFNRLLPSDYCNGISTPRCSSNKTDLPSPYFITSKINSWNDGRWQQYVNDITGMTMLLWGAFIYQDLINVPEYGLPKQLNLATSFLDGSNIYGNSMAAEKKLRTYFNGELILDKYKEQNYSAINRYWKCQNGFLDFQIFDKVLTKQHNFITSELKKINYLWNDDKLFYEAKRIVTAQIQHVTYNQFLEYILGEHQSEQFDLKPYPSGYNKKYDEAMDPTISNVFAAAAFKSVFAKLSKARIQLRCDFYSLAHDIQRGREYGLPSYVKWREFCGLPQLTIFDELYPLMGINNTDILKEIYSEIDDIDLFVGIISEIPVEGSIFGEVGMCLMADQFKRLKTGDRYWYETDQPLQRFSEEQLTEIRKTTITGLICDNLEMNGGFLRTNTSLECPIKSKMNLTPWLENDNLLENEKDTYEIVNLGKFLNNNLLSKKNTSIVILKRTVSLTMNVANITATSNGSILYEVYNQKPPILLPLDRVIDPNAYTASTDASFRATVDGNIISGCAIVPLKNLDGPNYSLKLQFEADISFKWGKTIDLDGKVDYQCKVLFQSYTKSSNPNVLEQNNIPKSNVLSEVPEATEQCTIMLVGMFYQRPFYCSVFPWWCLEGQLFYWSGDMKMVFKSTSNNPNNTNVNKIKTGGLKTFTIKQKSENVKVEKEFASVTVVSGQVSGNFGNETVDVSVSPPLDIYLDHLISPSAFDTSFEVTFSGTPVDDSSINGQFSIAYFPILGKGTKNTVKANYNFDFVYKYGGSIGIIEQSKTYSCKVMFPSLKKSTQATEVNDLLPRSTIKGKTPFGESCSIMLSGYFQTPSFYCYLTPWWCTEEKIFHWNGDVELTLKHKYNTTDNDIFVNRPIVIDGKERNTAIDSPFQYNYNDFEDKFLGHRLGGKVRKGWVQVRNSGLFQPSKTIWSGELPTTIDLPIFWTPGDSEDQVELSDVFGHEVIWSCSVFQSTLQGTFSFPQYVGHGPPPLVNWMKGKFYFELETDESVSIYNMIVPGMSYRSRMNFHEERNPDFVPFVTPQRGGSSNDEVYQGIRAPLILLGKYSVDRKSFSWNGSFIIVFTKSAKDFMLF</sequence>
<dbReference type="Proteomes" id="UP001152798">
    <property type="component" value="Chromosome 2"/>
</dbReference>
<organism evidence="6 7">
    <name type="scientific">Nezara viridula</name>
    <name type="common">Southern green stink bug</name>
    <name type="synonym">Cimex viridulus</name>
    <dbReference type="NCBI Taxonomy" id="85310"/>
    <lineage>
        <taxon>Eukaryota</taxon>
        <taxon>Metazoa</taxon>
        <taxon>Ecdysozoa</taxon>
        <taxon>Arthropoda</taxon>
        <taxon>Hexapoda</taxon>
        <taxon>Insecta</taxon>
        <taxon>Pterygota</taxon>
        <taxon>Neoptera</taxon>
        <taxon>Paraneoptera</taxon>
        <taxon>Hemiptera</taxon>
        <taxon>Heteroptera</taxon>
        <taxon>Panheteroptera</taxon>
        <taxon>Pentatomomorpha</taxon>
        <taxon>Pentatomoidea</taxon>
        <taxon>Pentatomidae</taxon>
        <taxon>Pentatominae</taxon>
        <taxon>Nezara</taxon>
    </lineage>
</organism>
<dbReference type="Gene3D" id="1.10.640.10">
    <property type="entry name" value="Haem peroxidase domain superfamily, animal type"/>
    <property type="match status" value="2"/>
</dbReference>
<dbReference type="PRINTS" id="PR00457">
    <property type="entry name" value="ANPEROXIDASE"/>
</dbReference>
<dbReference type="GO" id="GO:0004601">
    <property type="term" value="F:peroxidase activity"/>
    <property type="evidence" value="ECO:0007669"/>
    <property type="project" value="UniProtKB-KW"/>
</dbReference>
<dbReference type="Pfam" id="PF03098">
    <property type="entry name" value="An_peroxidase"/>
    <property type="match status" value="3"/>
</dbReference>
<keyword evidence="4" id="KW-0325">Glycoprotein</keyword>
<accession>A0A9P0H092</accession>
<dbReference type="GO" id="GO:0020037">
    <property type="term" value="F:heme binding"/>
    <property type="evidence" value="ECO:0007669"/>
    <property type="project" value="InterPro"/>
</dbReference>
<comment type="subcellular location">
    <subcellularLocation>
        <location evidence="1">Secreted</location>
    </subcellularLocation>
</comment>
<evidence type="ECO:0000313" key="7">
    <source>
        <dbReference type="Proteomes" id="UP001152798"/>
    </source>
</evidence>
<keyword evidence="5" id="KW-0812">Transmembrane</keyword>
<evidence type="ECO:0000256" key="5">
    <source>
        <dbReference type="SAM" id="Phobius"/>
    </source>
</evidence>
<evidence type="ECO:0000256" key="4">
    <source>
        <dbReference type="ARBA" id="ARBA00023180"/>
    </source>
</evidence>
<keyword evidence="3" id="KW-0575">Peroxidase</keyword>
<evidence type="ECO:0000256" key="3">
    <source>
        <dbReference type="ARBA" id="ARBA00022559"/>
    </source>
</evidence>
<dbReference type="SUPFAM" id="SSF48113">
    <property type="entry name" value="Heme-dependent peroxidases"/>
    <property type="match status" value="1"/>
</dbReference>
<gene>
    <name evidence="6" type="ORF">NEZAVI_LOCUS3434</name>
</gene>
<proteinExistence type="predicted"/>
<dbReference type="PANTHER" id="PTHR11475">
    <property type="entry name" value="OXIDASE/PEROXIDASE"/>
    <property type="match status" value="1"/>
</dbReference>
<dbReference type="EMBL" id="OV725078">
    <property type="protein sequence ID" value="CAH1392653.1"/>
    <property type="molecule type" value="Genomic_DNA"/>
</dbReference>
<protein>
    <submittedName>
        <fullName evidence="6">Uncharacterized protein</fullName>
    </submittedName>
</protein>